<dbReference type="NCBIfam" id="NF006421">
    <property type="entry name" value="PRK08673.1"/>
    <property type="match status" value="1"/>
</dbReference>
<dbReference type="AlphaFoldDB" id="A0A7J4J0R5"/>
<dbReference type="NCBIfam" id="NF009239">
    <property type="entry name" value="PRK12595.1"/>
    <property type="match status" value="1"/>
</dbReference>
<dbReference type="GO" id="GO:0009073">
    <property type="term" value="P:aromatic amino acid family biosynthetic process"/>
    <property type="evidence" value="ECO:0007669"/>
    <property type="project" value="InterPro"/>
</dbReference>
<evidence type="ECO:0000259" key="2">
    <source>
        <dbReference type="Pfam" id="PF00793"/>
    </source>
</evidence>
<accession>A0A7J4J0R5</accession>
<sequence>MIIVMKKGSTQKDVDKVLNFLEKNGLSGHVSKGVRITVIGGIGTDTPLVKERVEELSEVEKVIPILKPYKLVSREAQPENTVIDIDGIKIGGNEIVTIAGPCAIESEEQLMTTAASLKKAGVKILRASAYKPRTSPYAFQGMEEDGLKLLAKVKEEFGLAVETEVMDTRRVELVSKYVDVLRIGARNMQNFNLLKEVGKVDKPIILKRGISATIEEFLLAAEYILKEGNKQVILCERGIRTFETSTRNTIDITSVPVVKAASHLPIIVDPSHAAGRKELVGPIAKAAVAVGADGLLIEVHCDPENALCDGKQALTPGEFSKLMVDLRKIASAIGRKM</sequence>
<dbReference type="InterPro" id="IPR006218">
    <property type="entry name" value="DAHP1/KDSA"/>
</dbReference>
<evidence type="ECO:0000313" key="4">
    <source>
        <dbReference type="EMBL" id="HIH08816.1"/>
    </source>
</evidence>
<dbReference type="Proteomes" id="UP000577419">
    <property type="component" value="Unassembled WGS sequence"/>
</dbReference>
<protein>
    <submittedName>
        <fullName evidence="4">3-deoxy-7-phosphoheptulonate synthase</fullName>
        <ecNumber evidence="4">2.5.1.54</ecNumber>
    </submittedName>
</protein>
<gene>
    <name evidence="4" type="primary">aroF</name>
    <name evidence="4" type="ORF">HA237_05615</name>
</gene>
<evidence type="ECO:0000313" key="5">
    <source>
        <dbReference type="Proteomes" id="UP000577419"/>
    </source>
</evidence>
<dbReference type="SUPFAM" id="SSF51569">
    <property type="entry name" value="Aldolase"/>
    <property type="match status" value="1"/>
</dbReference>
<evidence type="ECO:0000259" key="3">
    <source>
        <dbReference type="Pfam" id="PF18152"/>
    </source>
</evidence>
<dbReference type="InterPro" id="IPR013785">
    <property type="entry name" value="Aldolase_TIM"/>
</dbReference>
<feature type="domain" description="DAHP synthetase I/KDSA" evidence="2">
    <location>
        <begin position="82"/>
        <end position="323"/>
    </location>
</feature>
<dbReference type="InterPro" id="IPR006268">
    <property type="entry name" value="DAHP_syn_2"/>
</dbReference>
<dbReference type="PANTHER" id="PTHR43018">
    <property type="entry name" value="PHOSPHO-2-DEHYDRO-3-DEOXYHEPTONATE ALDOLASE"/>
    <property type="match status" value="1"/>
</dbReference>
<dbReference type="GO" id="GO:0003849">
    <property type="term" value="F:3-deoxy-7-phosphoheptulonate synthase activity"/>
    <property type="evidence" value="ECO:0007669"/>
    <property type="project" value="UniProtKB-EC"/>
</dbReference>
<feature type="domain" description="DAHP synthase ferredoxin-like" evidence="3">
    <location>
        <begin position="1"/>
        <end position="67"/>
    </location>
</feature>
<dbReference type="GO" id="GO:0016832">
    <property type="term" value="F:aldehyde-lyase activity"/>
    <property type="evidence" value="ECO:0007669"/>
    <property type="project" value="InterPro"/>
</dbReference>
<dbReference type="InterPro" id="IPR041071">
    <property type="entry name" value="DAHP_snth_FXD"/>
</dbReference>
<dbReference type="EC" id="2.5.1.54" evidence="4"/>
<dbReference type="PANTHER" id="PTHR43018:SF2">
    <property type="entry name" value="PHOSPHO-2-DEHYDRO-3-DEOXYHEPTONATE ALDOLASE"/>
    <property type="match status" value="1"/>
</dbReference>
<dbReference type="Pfam" id="PF18152">
    <property type="entry name" value="DAHP_snth_FXD"/>
    <property type="match status" value="1"/>
</dbReference>
<dbReference type="EMBL" id="DUFG01000027">
    <property type="protein sequence ID" value="HIH08816.1"/>
    <property type="molecule type" value="Genomic_DNA"/>
</dbReference>
<dbReference type="Pfam" id="PF00793">
    <property type="entry name" value="DAHP_synth_1"/>
    <property type="match status" value="1"/>
</dbReference>
<evidence type="ECO:0000256" key="1">
    <source>
        <dbReference type="ARBA" id="ARBA00022679"/>
    </source>
</evidence>
<organism evidence="4 5">
    <name type="scientific">Candidatus Iainarchaeum sp</name>
    <dbReference type="NCBI Taxonomy" id="3101447"/>
    <lineage>
        <taxon>Archaea</taxon>
        <taxon>Candidatus Iainarchaeota</taxon>
        <taxon>Candidatus Iainarchaeia</taxon>
        <taxon>Candidatus Iainarchaeales</taxon>
        <taxon>Candidatus Iainarchaeaceae</taxon>
        <taxon>Candidatus Iainarchaeum</taxon>
    </lineage>
</organism>
<keyword evidence="1 4" id="KW-0808">Transferase</keyword>
<proteinExistence type="predicted"/>
<dbReference type="Gene3D" id="3.20.20.70">
    <property type="entry name" value="Aldolase class I"/>
    <property type="match status" value="1"/>
</dbReference>
<dbReference type="Gene3D" id="3.30.70.1140">
    <property type="entry name" value="Phospho-2-dehydro-3-deoxyheptonate aldolase, domain 1"/>
    <property type="match status" value="1"/>
</dbReference>
<comment type="caution">
    <text evidence="4">The sequence shown here is derived from an EMBL/GenBank/DDBJ whole genome shotgun (WGS) entry which is preliminary data.</text>
</comment>
<dbReference type="NCBIfam" id="TIGR01361">
    <property type="entry name" value="DAHP_synth_Bsub"/>
    <property type="match status" value="1"/>
</dbReference>
<reference evidence="5" key="1">
    <citation type="journal article" date="2020" name="bioRxiv">
        <title>A rank-normalized archaeal taxonomy based on genome phylogeny resolves widespread incomplete and uneven classifications.</title>
        <authorList>
            <person name="Rinke C."/>
            <person name="Chuvochina M."/>
            <person name="Mussig A.J."/>
            <person name="Chaumeil P.-A."/>
            <person name="Waite D.W."/>
            <person name="Whitman W.B."/>
            <person name="Parks D.H."/>
            <person name="Hugenholtz P."/>
        </authorList>
    </citation>
    <scope>NUCLEOTIDE SEQUENCE [LARGE SCALE GENOMIC DNA]</scope>
</reference>
<dbReference type="InterPro" id="IPR052899">
    <property type="entry name" value="Class-I_DAHP_synthase"/>
</dbReference>
<name>A0A7J4J0R5_9ARCH</name>